<dbReference type="Proteomes" id="UP000326380">
    <property type="component" value="Unassembled WGS sequence"/>
</dbReference>
<keyword evidence="4 7" id="KW-0067">ATP-binding</keyword>
<reference evidence="7 8" key="1">
    <citation type="submission" date="2019-09" db="EMBL/GenBank/DDBJ databases">
        <title>Genome sequence of Hymenobacter sp. M3.</title>
        <authorList>
            <person name="Srinivasan S."/>
        </authorList>
    </citation>
    <scope>NUCLEOTIDE SEQUENCE [LARGE SCALE GENOMIC DNA]</scope>
    <source>
        <strain evidence="7 8">M3</strain>
    </source>
</reference>
<dbReference type="RefSeq" id="WP_151079369.1">
    <property type="nucleotide sequence ID" value="NZ_CP047647.1"/>
</dbReference>
<evidence type="ECO:0000256" key="6">
    <source>
        <dbReference type="ARBA" id="ARBA00023136"/>
    </source>
</evidence>
<evidence type="ECO:0000313" key="8">
    <source>
        <dbReference type="Proteomes" id="UP000326380"/>
    </source>
</evidence>
<dbReference type="Pfam" id="PF00664">
    <property type="entry name" value="ABC_membrane"/>
    <property type="match status" value="1"/>
</dbReference>
<keyword evidence="8" id="KW-1185">Reference proteome</keyword>
<dbReference type="PROSITE" id="PS50929">
    <property type="entry name" value="ABC_TM1F"/>
    <property type="match status" value="1"/>
</dbReference>
<dbReference type="Gene3D" id="1.20.1560.10">
    <property type="entry name" value="ABC transporter type 1, transmembrane domain"/>
    <property type="match status" value="1"/>
</dbReference>
<dbReference type="CDD" id="cd03249">
    <property type="entry name" value="ABC_MTABC3_MDL1_MDL2"/>
    <property type="match status" value="1"/>
</dbReference>
<dbReference type="GO" id="GO:0090374">
    <property type="term" value="P:oligopeptide export from mitochondrion"/>
    <property type="evidence" value="ECO:0007669"/>
    <property type="project" value="TreeGrafter"/>
</dbReference>
<dbReference type="InterPro" id="IPR039421">
    <property type="entry name" value="Type_1_exporter"/>
</dbReference>
<dbReference type="InterPro" id="IPR011527">
    <property type="entry name" value="ABC1_TM_dom"/>
</dbReference>
<dbReference type="InterPro" id="IPR027417">
    <property type="entry name" value="P-loop_NTPase"/>
</dbReference>
<accession>A0A7L4ZUX3</accession>
<protein>
    <submittedName>
        <fullName evidence="7">ATP-binding cassette domain-containing protein</fullName>
    </submittedName>
</protein>
<dbReference type="InterPro" id="IPR003593">
    <property type="entry name" value="AAA+_ATPase"/>
</dbReference>
<dbReference type="PROSITE" id="PS00211">
    <property type="entry name" value="ABC_TRANSPORTER_1"/>
    <property type="match status" value="1"/>
</dbReference>
<dbReference type="FunFam" id="3.40.50.300:FF:000218">
    <property type="entry name" value="Multidrug ABC transporter ATP-binding protein"/>
    <property type="match status" value="1"/>
</dbReference>
<evidence type="ECO:0000256" key="1">
    <source>
        <dbReference type="ARBA" id="ARBA00004651"/>
    </source>
</evidence>
<dbReference type="GO" id="GO:0005524">
    <property type="term" value="F:ATP binding"/>
    <property type="evidence" value="ECO:0007669"/>
    <property type="project" value="UniProtKB-KW"/>
</dbReference>
<dbReference type="SUPFAM" id="SSF52540">
    <property type="entry name" value="P-loop containing nucleoside triphosphate hydrolases"/>
    <property type="match status" value="1"/>
</dbReference>
<dbReference type="EMBL" id="VTWU01000004">
    <property type="protein sequence ID" value="KAA9332428.1"/>
    <property type="molecule type" value="Genomic_DNA"/>
</dbReference>
<dbReference type="GO" id="GO:0005886">
    <property type="term" value="C:plasma membrane"/>
    <property type="evidence" value="ECO:0007669"/>
    <property type="project" value="UniProtKB-SubCell"/>
</dbReference>
<evidence type="ECO:0000256" key="3">
    <source>
        <dbReference type="ARBA" id="ARBA00022741"/>
    </source>
</evidence>
<dbReference type="CDD" id="cd18576">
    <property type="entry name" value="ABC_6TM_bac_exporter_ABCB8_10_like"/>
    <property type="match status" value="1"/>
</dbReference>
<dbReference type="Gene3D" id="3.40.50.300">
    <property type="entry name" value="P-loop containing nucleotide triphosphate hydrolases"/>
    <property type="match status" value="1"/>
</dbReference>
<dbReference type="AlphaFoldDB" id="A0A7L4ZUX3"/>
<evidence type="ECO:0000313" key="7">
    <source>
        <dbReference type="EMBL" id="KAA9332428.1"/>
    </source>
</evidence>
<dbReference type="SUPFAM" id="SSF90123">
    <property type="entry name" value="ABC transporter transmembrane region"/>
    <property type="match status" value="1"/>
</dbReference>
<evidence type="ECO:0000256" key="2">
    <source>
        <dbReference type="ARBA" id="ARBA00022692"/>
    </source>
</evidence>
<name>A0A7L4ZUX3_9BACT</name>
<evidence type="ECO:0000256" key="5">
    <source>
        <dbReference type="ARBA" id="ARBA00022989"/>
    </source>
</evidence>
<dbReference type="Pfam" id="PF00005">
    <property type="entry name" value="ABC_tran"/>
    <property type="match status" value="1"/>
</dbReference>
<keyword evidence="2" id="KW-0812">Transmembrane</keyword>
<dbReference type="SMART" id="SM00382">
    <property type="entry name" value="AAA"/>
    <property type="match status" value="1"/>
</dbReference>
<comment type="subcellular location">
    <subcellularLocation>
        <location evidence="1">Cell membrane</location>
        <topology evidence="1">Multi-pass membrane protein</topology>
    </subcellularLocation>
</comment>
<sequence>MAARSGLNTSGSVGPDVPKIKLTKENFQRGLRIFRFVLPYKAPFIAGLLLLVFSSVSTMIMPKMLGYLVNVANHQTSTLPAWLPKTITGIALLLFGVVLLQGLFSFLRIFFFSRVSEFTVRDIRRTLYQKLVTLPIPFFEQRRVGEITSRLTSDVANIQDTFTLTLAEFMRQILTLLAGVAFIMWESWRLSLFMLATFPPLVLMAFLFGRSIRKLSKQTQDELAKTNVIVEETMQGISSVKAFTSEQHEVSRYGAGLNRTVQAALKASVFRGGFVSFIIVAIFGGIFLVLWRGATYVELPASDPRHLPMGDLVSFILYTMFIGASVAGLGEMYGKIQSSLGASERILEILDETSEPVHQTRPAGTPPLKLRGNIEYQNVQFRYPTRPDLAVLKDISFCIEAGEKVALVGPSGAGKSTIVQLLMHIYELSGGRISIDGHDINALDLTELRQHIGIVPQETLLFGGTIRENILYGRPDAPEADIVDAARRANAWQFIQSFPEGLDTVVGERGIKLSGGQRQRIAIARAILKNPAILLLDEATSALDSESEKLVQQAMDELMQNRTSIIIAHRLSTIRKVDKILVIDGGRIVEQGTHEELSDNENGLYANLLKLQFELT</sequence>
<organism evidence="7 8">
    <name type="scientific">Hymenobacter busanensis</name>
    <dbReference type="NCBI Taxonomy" id="2607656"/>
    <lineage>
        <taxon>Bacteria</taxon>
        <taxon>Pseudomonadati</taxon>
        <taxon>Bacteroidota</taxon>
        <taxon>Cytophagia</taxon>
        <taxon>Cytophagales</taxon>
        <taxon>Hymenobacteraceae</taxon>
        <taxon>Hymenobacter</taxon>
    </lineage>
</organism>
<dbReference type="InterPro" id="IPR003439">
    <property type="entry name" value="ABC_transporter-like_ATP-bd"/>
</dbReference>
<dbReference type="InterPro" id="IPR017871">
    <property type="entry name" value="ABC_transporter-like_CS"/>
</dbReference>
<keyword evidence="3" id="KW-0547">Nucleotide-binding</keyword>
<dbReference type="PROSITE" id="PS50893">
    <property type="entry name" value="ABC_TRANSPORTER_2"/>
    <property type="match status" value="1"/>
</dbReference>
<dbReference type="PANTHER" id="PTHR43394:SF1">
    <property type="entry name" value="ATP-BINDING CASSETTE SUB-FAMILY B MEMBER 10, MITOCHONDRIAL"/>
    <property type="match status" value="1"/>
</dbReference>
<dbReference type="PANTHER" id="PTHR43394">
    <property type="entry name" value="ATP-DEPENDENT PERMEASE MDL1, MITOCHONDRIAL"/>
    <property type="match status" value="1"/>
</dbReference>
<gene>
    <name evidence="7" type="ORF">F0P96_13220</name>
</gene>
<keyword evidence="5" id="KW-1133">Transmembrane helix</keyword>
<evidence type="ECO:0000256" key="4">
    <source>
        <dbReference type="ARBA" id="ARBA00022840"/>
    </source>
</evidence>
<comment type="caution">
    <text evidence="7">The sequence shown here is derived from an EMBL/GenBank/DDBJ whole genome shotgun (WGS) entry which is preliminary data.</text>
</comment>
<dbReference type="InterPro" id="IPR036640">
    <property type="entry name" value="ABC1_TM_sf"/>
</dbReference>
<proteinExistence type="predicted"/>
<dbReference type="GO" id="GO:0015421">
    <property type="term" value="F:ABC-type oligopeptide transporter activity"/>
    <property type="evidence" value="ECO:0007669"/>
    <property type="project" value="TreeGrafter"/>
</dbReference>
<keyword evidence="6" id="KW-0472">Membrane</keyword>
<dbReference type="GO" id="GO:0016887">
    <property type="term" value="F:ATP hydrolysis activity"/>
    <property type="evidence" value="ECO:0007669"/>
    <property type="project" value="InterPro"/>
</dbReference>